<dbReference type="AlphaFoldDB" id="A0A2W4YRG6"/>
<proteinExistence type="predicted"/>
<reference evidence="2" key="1">
    <citation type="submission" date="2018-04" db="EMBL/GenBank/DDBJ databases">
        <authorList>
            <person name="Cornet L."/>
        </authorList>
    </citation>
    <scope>NUCLEOTIDE SEQUENCE [LARGE SCALE GENOMIC DNA]</scope>
</reference>
<protein>
    <submittedName>
        <fullName evidence="1">Uncharacterized protein</fullName>
    </submittedName>
</protein>
<sequence length="120" mass="13679">MAQNLLSQQWLAERREQALVCLALDVKTLLGWFSQDVLSLAGPPLAVRQELFDFIVSELQQREDEQYPTIRKLRKALLNQRDQLLAFAGVVDQKLAEIAEDFELPLAAPRSRLSYLITLA</sequence>
<evidence type="ECO:0000313" key="1">
    <source>
        <dbReference type="EMBL" id="PZO45448.1"/>
    </source>
</evidence>
<accession>A0A2W4YRG6</accession>
<organism evidence="1 2">
    <name type="scientific">Phormidesmis priestleyi</name>
    <dbReference type="NCBI Taxonomy" id="268141"/>
    <lineage>
        <taxon>Bacteria</taxon>
        <taxon>Bacillati</taxon>
        <taxon>Cyanobacteriota</taxon>
        <taxon>Cyanophyceae</taxon>
        <taxon>Leptolyngbyales</taxon>
        <taxon>Leptolyngbyaceae</taxon>
        <taxon>Phormidesmis</taxon>
    </lineage>
</organism>
<gene>
    <name evidence="1" type="ORF">DCF15_21535</name>
</gene>
<comment type="caution">
    <text evidence="1">The sequence shown here is derived from an EMBL/GenBank/DDBJ whole genome shotgun (WGS) entry which is preliminary data.</text>
</comment>
<dbReference type="Proteomes" id="UP000249794">
    <property type="component" value="Unassembled WGS sequence"/>
</dbReference>
<dbReference type="EMBL" id="QBMP01000357">
    <property type="protein sequence ID" value="PZO45448.1"/>
    <property type="molecule type" value="Genomic_DNA"/>
</dbReference>
<name>A0A2W4YRG6_9CYAN</name>
<reference evidence="1 2" key="2">
    <citation type="submission" date="2018-06" db="EMBL/GenBank/DDBJ databases">
        <title>Metagenomic assembly of (sub)arctic Cyanobacteria and their associated microbiome from non-axenic cultures.</title>
        <authorList>
            <person name="Baurain D."/>
        </authorList>
    </citation>
    <scope>NUCLEOTIDE SEQUENCE [LARGE SCALE GENOMIC DNA]</scope>
    <source>
        <strain evidence="1">ULC027bin1</strain>
    </source>
</reference>
<evidence type="ECO:0000313" key="2">
    <source>
        <dbReference type="Proteomes" id="UP000249794"/>
    </source>
</evidence>